<feature type="compositionally biased region" description="Basic and acidic residues" evidence="1">
    <location>
        <begin position="433"/>
        <end position="443"/>
    </location>
</feature>
<sequence length="443" mass="48060">MGKKKSGPFSGQRIDPTSSKRHNFPTYFLIHRISSSNETFHNVSPFLVEKGITSSLGEVKSTKKLRSGDLLVEVESPKQAKQIVKLNALSSIPVSVNPHATLNSSKGVISCGELLNESVEKITEELNSQGVTHVRRITIRRDGHIYPTHSAVSSANVSDIRKLLAAGHSHAPVVQKSGMKALTAPVQRSVLTARGNTLHFLGTVLPGNKREIISTKIKKQISYQEARKLIKAQTPTPGNSYVSSVKKSFSTPSVQTNPDASAVTCSKPSDSTATASPIPNLPIPSSPSVAPVSEEALASTDFTDFKLVTNRKKLKKDSPTKTNNNIAKAEKISKFYTSSRREVLNTVPTKDIICTHQSALKSLETKKPTSVDTQLLPMAVLPPLEKTVLQSRESDADAEMSSSSLSEEDALEYDMSEDLEDSPAVNSPPPSSKPEKANRYKNR</sequence>
<feature type="region of interest" description="Disordered" evidence="1">
    <location>
        <begin position="234"/>
        <end position="289"/>
    </location>
</feature>
<feature type="compositionally biased region" description="Polar residues" evidence="1">
    <location>
        <begin position="234"/>
        <end position="275"/>
    </location>
</feature>
<reference evidence="2 3" key="1">
    <citation type="journal article" date="2019" name="Sci. Rep.">
        <title>Orb-weaving spider Araneus ventricosus genome elucidates the spidroin gene catalogue.</title>
        <authorList>
            <person name="Kono N."/>
            <person name="Nakamura H."/>
            <person name="Ohtoshi R."/>
            <person name="Moran D.A.P."/>
            <person name="Shinohara A."/>
            <person name="Yoshida Y."/>
            <person name="Fujiwara M."/>
            <person name="Mori M."/>
            <person name="Tomita M."/>
            <person name="Arakawa K."/>
        </authorList>
    </citation>
    <scope>NUCLEOTIDE SEQUENCE [LARGE SCALE GENOMIC DNA]</scope>
</reference>
<keyword evidence="3" id="KW-1185">Reference proteome</keyword>
<evidence type="ECO:0000313" key="3">
    <source>
        <dbReference type="Proteomes" id="UP000499080"/>
    </source>
</evidence>
<proteinExistence type="predicted"/>
<accession>A0A4Y2TZV5</accession>
<gene>
    <name evidence="2" type="ORF">AVEN_22232_1</name>
</gene>
<organism evidence="2 3">
    <name type="scientific">Araneus ventricosus</name>
    <name type="common">Orbweaver spider</name>
    <name type="synonym">Epeira ventricosa</name>
    <dbReference type="NCBI Taxonomy" id="182803"/>
    <lineage>
        <taxon>Eukaryota</taxon>
        <taxon>Metazoa</taxon>
        <taxon>Ecdysozoa</taxon>
        <taxon>Arthropoda</taxon>
        <taxon>Chelicerata</taxon>
        <taxon>Arachnida</taxon>
        <taxon>Araneae</taxon>
        <taxon>Araneomorphae</taxon>
        <taxon>Entelegynae</taxon>
        <taxon>Araneoidea</taxon>
        <taxon>Araneidae</taxon>
        <taxon>Araneus</taxon>
    </lineage>
</organism>
<dbReference type="Proteomes" id="UP000499080">
    <property type="component" value="Unassembled WGS sequence"/>
</dbReference>
<protein>
    <submittedName>
        <fullName evidence="2">Uncharacterized protein</fullName>
    </submittedName>
</protein>
<evidence type="ECO:0000256" key="1">
    <source>
        <dbReference type="SAM" id="MobiDB-lite"/>
    </source>
</evidence>
<evidence type="ECO:0000313" key="2">
    <source>
        <dbReference type="EMBL" id="GBO04906.1"/>
    </source>
</evidence>
<dbReference type="AlphaFoldDB" id="A0A4Y2TZV5"/>
<dbReference type="EMBL" id="BGPR01031701">
    <property type="protein sequence ID" value="GBO04906.1"/>
    <property type="molecule type" value="Genomic_DNA"/>
</dbReference>
<name>A0A4Y2TZV5_ARAVE</name>
<feature type="region of interest" description="Disordered" evidence="1">
    <location>
        <begin position="390"/>
        <end position="443"/>
    </location>
</feature>
<feature type="compositionally biased region" description="Acidic residues" evidence="1">
    <location>
        <begin position="406"/>
        <end position="421"/>
    </location>
</feature>
<comment type="caution">
    <text evidence="2">The sequence shown here is derived from an EMBL/GenBank/DDBJ whole genome shotgun (WGS) entry which is preliminary data.</text>
</comment>